<proteinExistence type="predicted"/>
<protein>
    <submittedName>
        <fullName evidence="1">Uncharacterized protein</fullName>
    </submittedName>
</protein>
<accession>A0ACC0LXE0</accession>
<sequence>MESEKDKQHHHPEKSHSFSPRDTAGQENNDHENHHHHHHSDPNPNLQPEQDPDHTNDTTNAANSESPKEADSKPETTESEEKEDDKEEGIGETTEEESHPPPDFDQVCQEIDQFISTLSTAKGCESDPPELPEAMEHFPFLVEAKIANYDSTESLMKWNQLSEEDSSLFLVTVDRLSKLITSLTAFSSESSYAPSINRIGGILQRAMSYLEDEFRSLLEDPKIPDFDKIDESKAKQASSSSNSNQEADNSAPEEPKSTEDDNFPGYSDEVMSDLSRLAKAMITGGYEAECYQVYIVTRRTVLEETLHKVGFEKFSIDDIQKMQWEPLEREIVSWNKTLKQFVAVVFKGERKLSAAVFGDDGEGDGGDGDGVFSSVTRGIMIQLLNFAAAVGMTKRSSEKLFKFLDIYETLRDVIPVMDDLFVEGTVNELKSEASLIRTRLGESMVSIFCELENSIKTDTGKTPVAGGAVHPLTRYTMNYLRYACEYKDTLEQIFREHQQIERADSATGSDYDYTNSQGSNSSSQNQVNQTSVKQSPFTVQINKVMDLLDLNIGAKSKLYRDPLLSSIFMMNNDRYILQKVKGSPEFTELMGDTWSRKRSSDIRNCHKKYRESWGRLLHCLSHEGLTVQGKVVKPVLKERFKSFNTMFDEIHKTQSTWVVSDEQLQSELRVSIVSVVIPAYRAFLARFSQNFTPGRQTEKYIKYQAEDIETYIDELFDGNAGAAWKKKP</sequence>
<reference evidence="1" key="1">
    <citation type="submission" date="2022-02" db="EMBL/GenBank/DDBJ databases">
        <title>Plant Genome Project.</title>
        <authorList>
            <person name="Zhang R.-G."/>
        </authorList>
    </citation>
    <scope>NUCLEOTIDE SEQUENCE</scope>
    <source>
        <strain evidence="1">AT1</strain>
    </source>
</reference>
<evidence type="ECO:0000313" key="1">
    <source>
        <dbReference type="EMBL" id="KAI8533380.1"/>
    </source>
</evidence>
<dbReference type="Proteomes" id="UP001062846">
    <property type="component" value="Chromosome 10"/>
</dbReference>
<keyword evidence="2" id="KW-1185">Reference proteome</keyword>
<dbReference type="EMBL" id="CM046397">
    <property type="protein sequence ID" value="KAI8533380.1"/>
    <property type="molecule type" value="Genomic_DNA"/>
</dbReference>
<gene>
    <name evidence="1" type="ORF">RHMOL_Rhmol10G0004800</name>
</gene>
<name>A0ACC0LXE0_RHOML</name>
<comment type="caution">
    <text evidence="1">The sequence shown here is derived from an EMBL/GenBank/DDBJ whole genome shotgun (WGS) entry which is preliminary data.</text>
</comment>
<organism evidence="1 2">
    <name type="scientific">Rhododendron molle</name>
    <name type="common">Chinese azalea</name>
    <name type="synonym">Azalea mollis</name>
    <dbReference type="NCBI Taxonomy" id="49168"/>
    <lineage>
        <taxon>Eukaryota</taxon>
        <taxon>Viridiplantae</taxon>
        <taxon>Streptophyta</taxon>
        <taxon>Embryophyta</taxon>
        <taxon>Tracheophyta</taxon>
        <taxon>Spermatophyta</taxon>
        <taxon>Magnoliopsida</taxon>
        <taxon>eudicotyledons</taxon>
        <taxon>Gunneridae</taxon>
        <taxon>Pentapetalae</taxon>
        <taxon>asterids</taxon>
        <taxon>Ericales</taxon>
        <taxon>Ericaceae</taxon>
        <taxon>Ericoideae</taxon>
        <taxon>Rhodoreae</taxon>
        <taxon>Rhododendron</taxon>
    </lineage>
</organism>
<evidence type="ECO:0000313" key="2">
    <source>
        <dbReference type="Proteomes" id="UP001062846"/>
    </source>
</evidence>